<accession>X1QI11</accession>
<dbReference type="InterPro" id="IPR029063">
    <property type="entry name" value="SAM-dependent_MTases_sf"/>
</dbReference>
<sequence length="266" mass="30008">NSYLYITKAADYFDLGKDYGSLKKAFANTKCRFLVISFASDWLFTPAQSRAIVDALVANDKDVSYCDITSPYGHDAFLLEPKILGSFISGFLDTTHRPPEKKDHKNKRAQACTEPGRSEHKRINDFGQPHRIRVDYDVIESLIEPNSTVLDIGCGDGELLANLIADKNITGKGIELEQDLVLTCVNQGLPIIQHNVEYGLENYADKSYDYVILSQTVQTVKNTERVFTELLRVGRKVIVSFPNFAHWRCRAQLFFRGNAPVTKQLP</sequence>
<feature type="non-terminal residue" evidence="2">
    <location>
        <position position="266"/>
    </location>
</feature>
<feature type="non-terminal residue" evidence="2">
    <location>
        <position position="1"/>
    </location>
</feature>
<dbReference type="Gene3D" id="3.40.50.1820">
    <property type="entry name" value="alpha/beta hydrolase"/>
    <property type="match status" value="1"/>
</dbReference>
<dbReference type="EMBL" id="BARV01025298">
    <property type="protein sequence ID" value="GAI42899.1"/>
    <property type="molecule type" value="Genomic_DNA"/>
</dbReference>
<dbReference type="InterPro" id="IPR029058">
    <property type="entry name" value="AB_hydrolase_fold"/>
</dbReference>
<evidence type="ECO:0000256" key="1">
    <source>
        <dbReference type="SAM" id="MobiDB-lite"/>
    </source>
</evidence>
<organism evidence="2">
    <name type="scientific">marine sediment metagenome</name>
    <dbReference type="NCBI Taxonomy" id="412755"/>
    <lineage>
        <taxon>unclassified sequences</taxon>
        <taxon>metagenomes</taxon>
        <taxon>ecological metagenomes</taxon>
    </lineage>
</organism>
<dbReference type="SUPFAM" id="SSF53335">
    <property type="entry name" value="S-adenosyl-L-methionine-dependent methyltransferases"/>
    <property type="match status" value="1"/>
</dbReference>
<dbReference type="PANTHER" id="PTHR32268">
    <property type="entry name" value="HOMOSERINE O-ACETYLTRANSFERASE"/>
    <property type="match status" value="1"/>
</dbReference>
<dbReference type="AlphaFoldDB" id="X1QI11"/>
<name>X1QI11_9ZZZZ</name>
<dbReference type="GO" id="GO:0009092">
    <property type="term" value="P:homoserine metabolic process"/>
    <property type="evidence" value="ECO:0007669"/>
    <property type="project" value="TreeGrafter"/>
</dbReference>
<dbReference type="InterPro" id="IPR008220">
    <property type="entry name" value="HAT_MetX-like"/>
</dbReference>
<evidence type="ECO:0008006" key="3">
    <source>
        <dbReference type="Google" id="ProtNLM"/>
    </source>
</evidence>
<comment type="caution">
    <text evidence="2">The sequence shown here is derived from an EMBL/GenBank/DDBJ whole genome shotgun (WGS) entry which is preliminary data.</text>
</comment>
<dbReference type="Gene3D" id="3.40.50.150">
    <property type="entry name" value="Vaccinia Virus protein VP39"/>
    <property type="match status" value="1"/>
</dbReference>
<feature type="region of interest" description="Disordered" evidence="1">
    <location>
        <begin position="97"/>
        <end position="123"/>
    </location>
</feature>
<dbReference type="SUPFAM" id="SSF53474">
    <property type="entry name" value="alpha/beta-Hydrolases"/>
    <property type="match status" value="1"/>
</dbReference>
<reference evidence="2" key="1">
    <citation type="journal article" date="2014" name="Front. Microbiol.">
        <title>High frequency of phylogenetically diverse reductive dehalogenase-homologous genes in deep subseafloor sedimentary metagenomes.</title>
        <authorList>
            <person name="Kawai M."/>
            <person name="Futagami T."/>
            <person name="Toyoda A."/>
            <person name="Takaki Y."/>
            <person name="Nishi S."/>
            <person name="Hori S."/>
            <person name="Arai W."/>
            <person name="Tsubouchi T."/>
            <person name="Morono Y."/>
            <person name="Uchiyama I."/>
            <person name="Ito T."/>
            <person name="Fujiyama A."/>
            <person name="Inagaki F."/>
            <person name="Takami H."/>
        </authorList>
    </citation>
    <scope>NUCLEOTIDE SEQUENCE</scope>
    <source>
        <strain evidence="2">Expedition CK06-06</strain>
    </source>
</reference>
<dbReference type="CDD" id="cd02440">
    <property type="entry name" value="AdoMet_MTases"/>
    <property type="match status" value="1"/>
</dbReference>
<dbReference type="GO" id="GO:0009086">
    <property type="term" value="P:methionine biosynthetic process"/>
    <property type="evidence" value="ECO:0007669"/>
    <property type="project" value="TreeGrafter"/>
</dbReference>
<gene>
    <name evidence="2" type="ORF">S06H3_41115</name>
</gene>
<proteinExistence type="predicted"/>
<evidence type="ECO:0000313" key="2">
    <source>
        <dbReference type="EMBL" id="GAI42899.1"/>
    </source>
</evidence>
<protein>
    <recommendedName>
        <fullName evidence="3">Methyltransferase domain-containing protein</fullName>
    </recommendedName>
</protein>
<dbReference type="InterPro" id="IPR010743">
    <property type="entry name" value="Methionine_synth_MetW"/>
</dbReference>
<dbReference type="PANTHER" id="PTHR32268:SF11">
    <property type="entry name" value="HOMOSERINE O-ACETYLTRANSFERASE"/>
    <property type="match status" value="1"/>
</dbReference>
<dbReference type="Pfam" id="PF07021">
    <property type="entry name" value="MetW"/>
    <property type="match status" value="1"/>
</dbReference>
<dbReference type="GO" id="GO:0004414">
    <property type="term" value="F:homoserine O-acetyltransferase activity"/>
    <property type="evidence" value="ECO:0007669"/>
    <property type="project" value="TreeGrafter"/>
</dbReference>